<gene>
    <name evidence="3" type="ORF">BDV29DRAFT_159163</name>
</gene>
<name>A0A5N5WVD1_9EURO</name>
<evidence type="ECO:0000313" key="4">
    <source>
        <dbReference type="Proteomes" id="UP000326565"/>
    </source>
</evidence>
<evidence type="ECO:0000256" key="1">
    <source>
        <dbReference type="ARBA" id="ARBA00022801"/>
    </source>
</evidence>
<dbReference type="AlphaFoldDB" id="A0A5N5WVD1"/>
<dbReference type="EMBL" id="ML732264">
    <property type="protein sequence ID" value="KAB8071745.1"/>
    <property type="molecule type" value="Genomic_DNA"/>
</dbReference>
<evidence type="ECO:0000313" key="3">
    <source>
        <dbReference type="EMBL" id="KAB8071745.1"/>
    </source>
</evidence>
<feature type="domain" description="Serine hydrolase" evidence="2">
    <location>
        <begin position="20"/>
        <end position="130"/>
    </location>
</feature>
<dbReference type="GO" id="GO:0005634">
    <property type="term" value="C:nucleus"/>
    <property type="evidence" value="ECO:0007669"/>
    <property type="project" value="TreeGrafter"/>
</dbReference>
<dbReference type="Gene3D" id="3.40.50.1820">
    <property type="entry name" value="alpha/beta hydrolase"/>
    <property type="match status" value="1"/>
</dbReference>
<dbReference type="GO" id="GO:0005737">
    <property type="term" value="C:cytoplasm"/>
    <property type="evidence" value="ECO:0007669"/>
    <property type="project" value="TreeGrafter"/>
</dbReference>
<dbReference type="GO" id="GO:0019748">
    <property type="term" value="P:secondary metabolic process"/>
    <property type="evidence" value="ECO:0007669"/>
    <property type="project" value="TreeGrafter"/>
</dbReference>
<dbReference type="InterPro" id="IPR029058">
    <property type="entry name" value="AB_hydrolase_fold"/>
</dbReference>
<dbReference type="GO" id="GO:0016787">
    <property type="term" value="F:hydrolase activity"/>
    <property type="evidence" value="ECO:0007669"/>
    <property type="project" value="UniProtKB-KW"/>
</dbReference>
<organism evidence="3 4">
    <name type="scientific">Aspergillus leporis</name>
    <dbReference type="NCBI Taxonomy" id="41062"/>
    <lineage>
        <taxon>Eukaryota</taxon>
        <taxon>Fungi</taxon>
        <taxon>Dikarya</taxon>
        <taxon>Ascomycota</taxon>
        <taxon>Pezizomycotina</taxon>
        <taxon>Eurotiomycetes</taxon>
        <taxon>Eurotiomycetidae</taxon>
        <taxon>Eurotiales</taxon>
        <taxon>Aspergillaceae</taxon>
        <taxon>Aspergillus</taxon>
        <taxon>Aspergillus subgen. Circumdati</taxon>
    </lineage>
</organism>
<dbReference type="InterPro" id="IPR005645">
    <property type="entry name" value="FSH-like_dom"/>
</dbReference>
<reference evidence="3 4" key="1">
    <citation type="submission" date="2019-04" db="EMBL/GenBank/DDBJ databases">
        <title>Friends and foes A comparative genomics study of 23 Aspergillus species from section Flavi.</title>
        <authorList>
            <consortium name="DOE Joint Genome Institute"/>
            <person name="Kjaerbolling I."/>
            <person name="Vesth T."/>
            <person name="Frisvad J.C."/>
            <person name="Nybo J.L."/>
            <person name="Theobald S."/>
            <person name="Kildgaard S."/>
            <person name="Isbrandt T."/>
            <person name="Kuo A."/>
            <person name="Sato A."/>
            <person name="Lyhne E.K."/>
            <person name="Kogle M.E."/>
            <person name="Wiebenga A."/>
            <person name="Kun R.S."/>
            <person name="Lubbers R.J."/>
            <person name="Makela M.R."/>
            <person name="Barry K."/>
            <person name="Chovatia M."/>
            <person name="Clum A."/>
            <person name="Daum C."/>
            <person name="Haridas S."/>
            <person name="He G."/>
            <person name="LaButti K."/>
            <person name="Lipzen A."/>
            <person name="Mondo S."/>
            <person name="Riley R."/>
            <person name="Salamov A."/>
            <person name="Simmons B.A."/>
            <person name="Magnuson J.K."/>
            <person name="Henrissat B."/>
            <person name="Mortensen U.H."/>
            <person name="Larsen T.O."/>
            <person name="Devries R.P."/>
            <person name="Grigoriev I.V."/>
            <person name="Machida M."/>
            <person name="Baker S.E."/>
            <person name="Andersen M.R."/>
        </authorList>
    </citation>
    <scope>NUCLEOTIDE SEQUENCE [LARGE SCALE GENOMIC DNA]</scope>
    <source>
        <strain evidence="3 4">CBS 151.66</strain>
    </source>
</reference>
<protein>
    <submittedName>
        <fullName evidence="3">Serine hydrolase FSH</fullName>
    </submittedName>
</protein>
<accession>A0A5N5WVD1</accession>
<keyword evidence="4" id="KW-1185">Reference proteome</keyword>
<dbReference type="PANTHER" id="PTHR48070">
    <property type="entry name" value="ESTERASE OVCA2"/>
    <property type="match status" value="1"/>
</dbReference>
<dbReference type="Pfam" id="PF03959">
    <property type="entry name" value="FSH1"/>
    <property type="match status" value="1"/>
</dbReference>
<evidence type="ECO:0000259" key="2">
    <source>
        <dbReference type="Pfam" id="PF03959"/>
    </source>
</evidence>
<keyword evidence="1 3" id="KW-0378">Hydrolase</keyword>
<dbReference type="OrthoDB" id="414698at2759"/>
<dbReference type="Proteomes" id="UP000326565">
    <property type="component" value="Unassembled WGS sequence"/>
</dbReference>
<dbReference type="SUPFAM" id="SSF53474">
    <property type="entry name" value="alpha/beta-Hydrolases"/>
    <property type="match status" value="1"/>
</dbReference>
<dbReference type="PANTHER" id="PTHR48070:SF4">
    <property type="entry name" value="ESTERASE ALNB"/>
    <property type="match status" value="1"/>
</dbReference>
<sequence>MWPSLREVTTTTTDSFYSYLDSNNITSCSQALDLLGAYIQAEGPFDGVFAFSQGVIVTASYLARKAKEDPEAASPFKCAVLFSAAAAYGFSEEERLRVLRKSLDGKLIRVPMVHVWGRGDESIELDEDKGLECY</sequence>
<dbReference type="InterPro" id="IPR050593">
    <property type="entry name" value="LovG"/>
</dbReference>
<proteinExistence type="predicted"/>